<evidence type="ECO:0000256" key="1">
    <source>
        <dbReference type="ARBA" id="ARBA00008894"/>
    </source>
</evidence>
<dbReference type="RefSeq" id="XP_027341044.1">
    <property type="nucleotide sequence ID" value="XM_027485243.1"/>
</dbReference>
<dbReference type="PANTHER" id="PTHR33463">
    <property type="entry name" value="NB-ARC DOMAIN-CONTAINING PROTEIN-RELATED"/>
    <property type="match status" value="1"/>
</dbReference>
<dbReference type="GO" id="GO:0043531">
    <property type="term" value="F:ADP binding"/>
    <property type="evidence" value="ECO:0007669"/>
    <property type="project" value="InterPro"/>
</dbReference>
<dbReference type="InterPro" id="IPR032675">
    <property type="entry name" value="LRR_dom_sf"/>
</dbReference>
<keyword evidence="2" id="KW-0547">Nucleotide-binding</keyword>
<accession>A0A8B8KDB5</accession>
<sequence>MKVEIVARQLSNLISYKSILENLKNEVKNLQRKRQRVQENLIWDSEKLQAKSKWLKRIDEFFGQVNVFVNYYEGKCSCTNFLWWYNVNKQARKMTQEMFQLQEEGNMYLLMKPPNYYKAPKARADTINDIVEALKDPLIQTVGVWWLGGGDTTLLAKQVGDQAKKEEQNLFKVVIIDVAEKPSFEQVQKGIEAILGLQFNGEMHVERRNKLRLRIKKEKRILIIINDMCGELNPQEFDLDEIGVPLGDEHKGCKLLLISKSLDFIKNLMGAPKAKVFQLEVLLEEEAQSLFEKMVGGIAQDSEASSIITEIVRSCEGLALALFAIAKVLEKKDLHALQDALTQLKEHVAPIRLCYNSLESEEHKFLLLILTIRGRRVVNKYSIYRDMWEGLLKNLGTLEGARSRCDSLINDLKAHGLLVEDEYENVKINDLIWHTAYSIAQSDLKASIISTEWPPEEWLRSLCFCNMTIVSGAQVPERLQCPEMQEVILSTDNPSMQVPNSFFDETKLLKVLELIGFDCSKLPFSFGLLKNLQALSMYNCKLGDITIVGELTNLQILVFFGSRIQQLPRQIGQLQKLLILDLRDTYLQVIPSNVLSNLTSLEELYLRNSFCNWEVERSNSENRNASLKELINLPHLAYIEDLFIPDPQAWPMDQNFEKLKSYTIFIGDRWGETHDGDHGLKTMKLELKRRLQLEDGIKRMMKNVEVLYLDELNGVQNVLSDLDRNGFRHLQSLCVQNNAEIKCIAMSSRDDHQIDAFPNLESLSLDNVSNLKHVCHGSLSEKSFFKIRAIKVQQCHEMTCLFSESMIKGLPHLVDLEVSECKLIKAIVIGGKKRPHIMFPQLRSLTLQGLPALLNFYMSSSNHRLGVFYDKISCPNLERMMISKVIKPEYIVTTGCSLKLKNFSEGDFLFVQSIVKINKYPIDLFNSISASKFGMDVEFPEMVKMHLEDLPSLMGIIDDGYVELSSLEDVIVNHCPKLLKFGLGKIERSQLKSMMIDNQDQIHNDAQIGQFFYILELVLMQLPDMVDIWNSDSSFYIRLYNLRKIHIKSCPSLMEVFPKFVAELPRLNELKIEECGKLTQVFQHDYYHIEFLALSKVELMYLPDLIMFHPNNKDARFPVLKTLVIEKCPKLEIFTHGLATACDLPIDDLDPFFELDELKLDTCHKLVYVISSKMIQEFPKLTKLTVSHCNSLKIIFRIIKEISYSTELLQQLTELTLIDLPNLTHIINKEIIKCYKNLQILVVKQCKSLKSLQASLLLTNMQVSDCESLEKIIMMDEGQEMGENKTSFPQLKYVSLEDLTKLTTVFPSTPQFPSLETLIIKNCPALITFVYQSNEQKDHPELVTSNYFFPKSLSLDKLKVLCIINQDVEKLWHYTCPPESFCKLENLTLKNNKLLNVIKYNMIKRYDNLKFMTVDKCELITEVERSNSENRNASLKELTNLHHLAYIEDLFIADPQAWPMDQNFEKLKSYTIFIGDRWVETHNGDHKLKLLKLKLNRRLQLEDGIKGMVKNVEVLHLDKLNGVQNVLRDLDSDGFCHLQSLYVQNNAEIICIATSSSDDHHIDAFPNLESLSLKNVGNLECICHGPLNEKSLLKIKVIKVQQCHKIKCLFSESMIEGLPHLVDLQVSECKLVKAIVIGGEERIVFPQLRSLTLQALPALLNFYMSSFYIKLALFDDKISCPNLEKMVISKVSNLEDIWDFPYDDANSFWKLKNIYIEDCQNLRTIFTLPFSTNLQYLKTLVVKNCSSVEEIFLLNDEDSRFGKLKKLIEMHKAFVKDEIVATYLTQKDKEDKH</sequence>
<comment type="similarity">
    <text evidence="1">Belongs to the disease resistance NB-LRR family.</text>
</comment>
<evidence type="ECO:0000259" key="6">
    <source>
        <dbReference type="Pfam" id="PF00931"/>
    </source>
</evidence>
<feature type="domain" description="Disease resistance protein At4g27190-like leucine-rich repeats" evidence="7">
    <location>
        <begin position="1684"/>
        <end position="1759"/>
    </location>
</feature>
<dbReference type="Gene3D" id="3.40.50.300">
    <property type="entry name" value="P-loop containing nucleotide triphosphate hydrolases"/>
    <property type="match status" value="1"/>
</dbReference>
<feature type="domain" description="Disease resistance protein At4g27190-like leucine-rich repeats" evidence="7">
    <location>
        <begin position="1152"/>
        <end position="1252"/>
    </location>
</feature>
<evidence type="ECO:0000313" key="9">
    <source>
        <dbReference type="RefSeq" id="XP_027341044.1"/>
    </source>
</evidence>
<dbReference type="Pfam" id="PF23247">
    <property type="entry name" value="LRR_RPS2"/>
    <property type="match status" value="7"/>
</dbReference>
<gene>
    <name evidence="9" type="primary">LOC113854306</name>
</gene>
<feature type="domain" description="Disease resistance protein At4g27190-like leucine-rich repeats" evidence="7">
    <location>
        <begin position="1362"/>
        <end position="1457"/>
    </location>
</feature>
<dbReference type="SUPFAM" id="SSF52058">
    <property type="entry name" value="L domain-like"/>
    <property type="match status" value="2"/>
</dbReference>
<reference evidence="8" key="1">
    <citation type="journal article" date="2019" name="Toxins">
        <title>Detection of Abrin-Like and Prepropulchellin-Like Toxin Genes and Transcripts Using Whole Genome Sequencing and Full-Length Transcript Sequencing of Abrus precatorius.</title>
        <authorList>
            <person name="Hovde B.T."/>
            <person name="Daligault H.E."/>
            <person name="Hanschen E.R."/>
            <person name="Kunde Y.A."/>
            <person name="Johnson M.B."/>
            <person name="Starkenburg S.R."/>
            <person name="Johnson S.L."/>
        </authorList>
    </citation>
    <scope>NUCLEOTIDE SEQUENCE [LARGE SCALE GENOMIC DNA]</scope>
</reference>
<keyword evidence="4" id="KW-0067">ATP-binding</keyword>
<dbReference type="InterPro" id="IPR027417">
    <property type="entry name" value="P-loop_NTPase"/>
</dbReference>
<evidence type="ECO:0000256" key="4">
    <source>
        <dbReference type="ARBA" id="ARBA00022840"/>
    </source>
</evidence>
<dbReference type="GO" id="GO:0006952">
    <property type="term" value="P:defense response"/>
    <property type="evidence" value="ECO:0007669"/>
    <property type="project" value="UniProtKB-KW"/>
</dbReference>
<dbReference type="OrthoDB" id="1747797at2759"/>
<feature type="coiled-coil region" evidence="5">
    <location>
        <begin position="13"/>
        <end position="40"/>
    </location>
</feature>
<feature type="domain" description="NB-ARC" evidence="6">
    <location>
        <begin position="125"/>
        <end position="296"/>
    </location>
</feature>
<dbReference type="Gene3D" id="3.80.10.10">
    <property type="entry name" value="Ribonuclease Inhibitor"/>
    <property type="match status" value="5"/>
</dbReference>
<dbReference type="InterPro" id="IPR057135">
    <property type="entry name" value="At4g27190-like_LRR"/>
</dbReference>
<evidence type="ECO:0000256" key="2">
    <source>
        <dbReference type="ARBA" id="ARBA00022741"/>
    </source>
</evidence>
<dbReference type="InterPro" id="IPR042197">
    <property type="entry name" value="Apaf_helical"/>
</dbReference>
<evidence type="ECO:0000259" key="7">
    <source>
        <dbReference type="Pfam" id="PF23247"/>
    </source>
</evidence>
<dbReference type="KEGG" id="aprc:113854306"/>
<dbReference type="PANTHER" id="PTHR33463:SF145">
    <property type="entry name" value="NB-ARC DOMAIN-CONTAINING PROTEIN"/>
    <property type="match status" value="1"/>
</dbReference>
<keyword evidence="3" id="KW-0611">Plant defense</keyword>
<keyword evidence="8" id="KW-1185">Reference proteome</keyword>
<feature type="domain" description="Disease resistance protein At4g27190-like leucine-rich repeats" evidence="7">
    <location>
        <begin position="1491"/>
        <end position="1630"/>
    </location>
</feature>
<feature type="domain" description="Disease resistance protein At4g27190-like leucine-rich repeats" evidence="7">
    <location>
        <begin position="695"/>
        <end position="822"/>
    </location>
</feature>
<reference evidence="9" key="2">
    <citation type="submission" date="2025-08" db="UniProtKB">
        <authorList>
            <consortium name="RefSeq"/>
        </authorList>
    </citation>
    <scope>IDENTIFICATION</scope>
    <source>
        <tissue evidence="9">Young leaves</tissue>
    </source>
</reference>
<dbReference type="Proteomes" id="UP000694853">
    <property type="component" value="Unplaced"/>
</dbReference>
<dbReference type="InterPro" id="IPR002182">
    <property type="entry name" value="NB-ARC"/>
</dbReference>
<proteinExistence type="inferred from homology"/>
<evidence type="ECO:0000256" key="3">
    <source>
        <dbReference type="ARBA" id="ARBA00022821"/>
    </source>
</evidence>
<dbReference type="SUPFAM" id="SSF52047">
    <property type="entry name" value="RNI-like"/>
    <property type="match status" value="1"/>
</dbReference>
<keyword evidence="5" id="KW-0175">Coiled coil</keyword>
<dbReference type="GeneID" id="113854306"/>
<dbReference type="GO" id="GO:0005524">
    <property type="term" value="F:ATP binding"/>
    <property type="evidence" value="ECO:0007669"/>
    <property type="project" value="UniProtKB-KW"/>
</dbReference>
<evidence type="ECO:0000313" key="8">
    <source>
        <dbReference type="Proteomes" id="UP000694853"/>
    </source>
</evidence>
<feature type="domain" description="Disease resistance protein At4g27190-like leucine-rich repeats" evidence="7">
    <location>
        <begin position="998"/>
        <end position="1076"/>
    </location>
</feature>
<organism evidence="8 9">
    <name type="scientific">Abrus precatorius</name>
    <name type="common">Indian licorice</name>
    <name type="synonym">Glycine abrus</name>
    <dbReference type="NCBI Taxonomy" id="3816"/>
    <lineage>
        <taxon>Eukaryota</taxon>
        <taxon>Viridiplantae</taxon>
        <taxon>Streptophyta</taxon>
        <taxon>Embryophyta</taxon>
        <taxon>Tracheophyta</taxon>
        <taxon>Spermatophyta</taxon>
        <taxon>Magnoliopsida</taxon>
        <taxon>eudicotyledons</taxon>
        <taxon>Gunneridae</taxon>
        <taxon>Pentapetalae</taxon>
        <taxon>rosids</taxon>
        <taxon>fabids</taxon>
        <taxon>Fabales</taxon>
        <taxon>Fabaceae</taxon>
        <taxon>Papilionoideae</taxon>
        <taxon>50 kb inversion clade</taxon>
        <taxon>NPAAA clade</taxon>
        <taxon>indigoferoid/millettioid clade</taxon>
        <taxon>Abreae</taxon>
        <taxon>Abrus</taxon>
    </lineage>
</organism>
<feature type="domain" description="Disease resistance protein At4g27190-like leucine-rich repeats" evidence="7">
    <location>
        <begin position="1258"/>
        <end position="1330"/>
    </location>
</feature>
<name>A0A8B8KDB5_ABRPR</name>
<dbReference type="InterPro" id="IPR050905">
    <property type="entry name" value="Plant_NBS-LRR"/>
</dbReference>
<dbReference type="Pfam" id="PF00931">
    <property type="entry name" value="NB-ARC"/>
    <property type="match status" value="1"/>
</dbReference>
<protein>
    <submittedName>
        <fullName evidence="9">Uncharacterized protein LOC113854306</fullName>
    </submittedName>
</protein>
<evidence type="ECO:0000256" key="5">
    <source>
        <dbReference type="SAM" id="Coils"/>
    </source>
</evidence>
<dbReference type="Gene3D" id="1.10.8.430">
    <property type="entry name" value="Helical domain of apoptotic protease-activating factors"/>
    <property type="match status" value="1"/>
</dbReference>
<dbReference type="SUPFAM" id="SSF52540">
    <property type="entry name" value="P-loop containing nucleoside triphosphate hydrolases"/>
    <property type="match status" value="1"/>
</dbReference>